<name>A0A4U5TS05_9FLAO</name>
<keyword evidence="2" id="KW-1185">Reference proteome</keyword>
<sequence length="152" mass="17706">MKLKRNHFKEMYLKNNMKHYYLLFCLTLFFASCSIDDPKIVTIQNATLVDVTAPDTLTFQQTEVFQVSYKNPTTCHSFENFDILGEEPEFTIRTETRFEETFDCEDTPNAIEIAEFEYTVESQEDHVFKFLAGASDSGQLQFITLELPVKIE</sequence>
<evidence type="ECO:0000313" key="1">
    <source>
        <dbReference type="EMBL" id="TKS57059.1"/>
    </source>
</evidence>
<comment type="caution">
    <text evidence="1">The sequence shown here is derived from an EMBL/GenBank/DDBJ whole genome shotgun (WGS) entry which is preliminary data.</text>
</comment>
<protein>
    <recommendedName>
        <fullName evidence="3">Lipoprotein</fullName>
    </recommendedName>
</protein>
<organism evidence="1 2">
    <name type="scientific">Mesohalobacter halotolerans</name>
    <dbReference type="NCBI Taxonomy" id="1883405"/>
    <lineage>
        <taxon>Bacteria</taxon>
        <taxon>Pseudomonadati</taxon>
        <taxon>Bacteroidota</taxon>
        <taxon>Flavobacteriia</taxon>
        <taxon>Flavobacteriales</taxon>
        <taxon>Flavobacteriaceae</taxon>
        <taxon>Mesohalobacter</taxon>
    </lineage>
</organism>
<dbReference type="AlphaFoldDB" id="A0A4U5TS05"/>
<evidence type="ECO:0000313" key="2">
    <source>
        <dbReference type="Proteomes" id="UP000306552"/>
    </source>
</evidence>
<gene>
    <name evidence="1" type="ORF">FCN74_01155</name>
</gene>
<accession>A0A4U5TS05</accession>
<evidence type="ECO:0008006" key="3">
    <source>
        <dbReference type="Google" id="ProtNLM"/>
    </source>
</evidence>
<proteinExistence type="predicted"/>
<dbReference type="RefSeq" id="WP_138930763.1">
    <property type="nucleotide sequence ID" value="NZ_SWMU01000001.1"/>
</dbReference>
<dbReference type="OrthoDB" id="893802at2"/>
<dbReference type="Proteomes" id="UP000306552">
    <property type="component" value="Unassembled WGS sequence"/>
</dbReference>
<dbReference type="EMBL" id="SWMU01000001">
    <property type="protein sequence ID" value="TKS57059.1"/>
    <property type="molecule type" value="Genomic_DNA"/>
</dbReference>
<reference evidence="1 2" key="1">
    <citation type="submission" date="2019-04" db="EMBL/GenBank/DDBJ databases">
        <title>Psychroflexus halotolerans sp. nov., isolated from a marine solar saltern.</title>
        <authorList>
            <person name="Feng X."/>
        </authorList>
    </citation>
    <scope>NUCLEOTIDE SEQUENCE [LARGE SCALE GENOMIC DNA]</scope>
    <source>
        <strain evidence="1 2">WDS2C27</strain>
    </source>
</reference>
<dbReference type="PROSITE" id="PS51257">
    <property type="entry name" value="PROKAR_LIPOPROTEIN"/>
    <property type="match status" value="1"/>
</dbReference>